<dbReference type="SUPFAM" id="SSF54427">
    <property type="entry name" value="NTF2-like"/>
    <property type="match status" value="1"/>
</dbReference>
<dbReference type="GO" id="GO:0051213">
    <property type="term" value="F:dioxygenase activity"/>
    <property type="evidence" value="ECO:0007669"/>
    <property type="project" value="UniProtKB-KW"/>
</dbReference>
<keyword evidence="3" id="KW-0223">Dioxygenase</keyword>
<evidence type="ECO:0000313" key="3">
    <source>
        <dbReference type="EMBL" id="QNG50265.1"/>
    </source>
</evidence>
<dbReference type="CDD" id="cd00667">
    <property type="entry name" value="ring_hydroxylating_dioxygenases_beta"/>
    <property type="match status" value="1"/>
</dbReference>
<dbReference type="EMBL" id="CP060131">
    <property type="protein sequence ID" value="QNG50265.1"/>
    <property type="molecule type" value="Genomic_DNA"/>
</dbReference>
<dbReference type="Gene3D" id="3.10.450.50">
    <property type="match status" value="1"/>
</dbReference>
<dbReference type="PANTHER" id="PTHR41534">
    <property type="entry name" value="BLR3401 PROTEIN"/>
    <property type="match status" value="1"/>
</dbReference>
<dbReference type="InterPro" id="IPR032710">
    <property type="entry name" value="NTF2-like_dom_sf"/>
</dbReference>
<proteinExistence type="inferred from homology"/>
<protein>
    <submittedName>
        <fullName evidence="3">Aromatic-ring-hydroxylating dioxygenase subunit beta</fullName>
    </submittedName>
</protein>
<dbReference type="InterPro" id="IPR000391">
    <property type="entry name" value="Rng_hydr_dOase-bsu"/>
</dbReference>
<evidence type="ECO:0000313" key="4">
    <source>
        <dbReference type="Proteomes" id="UP000515728"/>
    </source>
</evidence>
<dbReference type="Pfam" id="PF00866">
    <property type="entry name" value="Ring_hydroxyl_B"/>
    <property type="match status" value="1"/>
</dbReference>
<gene>
    <name evidence="3" type="ORF">H6H00_18650</name>
</gene>
<dbReference type="PANTHER" id="PTHR41534:SF2">
    <property type="entry name" value="3-PHENYLPROPIONATE_CINNAMIC ACID DIOXYGENASE SUBUNIT BETA"/>
    <property type="match status" value="1"/>
</dbReference>
<dbReference type="Proteomes" id="UP000515728">
    <property type="component" value="Chromosome"/>
</dbReference>
<evidence type="ECO:0000256" key="2">
    <source>
        <dbReference type="ARBA" id="ARBA00023002"/>
    </source>
</evidence>
<comment type="similarity">
    <text evidence="1">Belongs to the bacterial ring-hydroxylating dioxygenase beta subunit family.</text>
</comment>
<reference evidence="3 4" key="1">
    <citation type="submission" date="2020-08" db="EMBL/GenBank/DDBJ databases">
        <authorList>
            <person name="Mo P."/>
        </authorList>
    </citation>
    <scope>NUCLEOTIDE SEQUENCE [LARGE SCALE GENOMIC DNA]</scope>
    <source>
        <strain evidence="3 4">CGMCC 4.1532</strain>
    </source>
</reference>
<dbReference type="GO" id="GO:0019380">
    <property type="term" value="P:3-phenylpropionate catabolic process"/>
    <property type="evidence" value="ECO:0007669"/>
    <property type="project" value="TreeGrafter"/>
</dbReference>
<accession>A0A7G7MBV4</accession>
<dbReference type="RefSeq" id="WP_185717027.1">
    <property type="nucleotide sequence ID" value="NZ_BAAAWI010000001.1"/>
</dbReference>
<sequence>MTADAVLAAPGRLAGIGRAEVEEFLYREAALLDDWNLDEWITLFTEDARYYVPCNDAPQGDAARDLMLIDDTMFRLRARVERLNSRKAHREYPHSNTSHQIANVRLGEVEGDELTVRAEFSVWRFRAERAMCYVGRYTYRLRAVDGGLRIVMKHCMLSNTTLRQVSDVAIIL</sequence>
<dbReference type="KEGG" id="ppel:H6H00_18650"/>
<organism evidence="3 4">
    <name type="scientific">Pseudonocardia petroleophila</name>
    <dbReference type="NCBI Taxonomy" id="37331"/>
    <lineage>
        <taxon>Bacteria</taxon>
        <taxon>Bacillati</taxon>
        <taxon>Actinomycetota</taxon>
        <taxon>Actinomycetes</taxon>
        <taxon>Pseudonocardiales</taxon>
        <taxon>Pseudonocardiaceae</taxon>
        <taxon>Pseudonocardia</taxon>
    </lineage>
</organism>
<name>A0A7G7MBV4_9PSEU</name>
<keyword evidence="4" id="KW-1185">Reference proteome</keyword>
<dbReference type="AlphaFoldDB" id="A0A7G7MBV4"/>
<keyword evidence="2" id="KW-0560">Oxidoreductase</keyword>
<evidence type="ECO:0000256" key="1">
    <source>
        <dbReference type="ARBA" id="ARBA00009570"/>
    </source>
</evidence>